<accession>J3NKD2</accession>
<reference evidence="3" key="1">
    <citation type="submission" date="2010-07" db="EMBL/GenBank/DDBJ databases">
        <title>The genome sequence of Gaeumannomyces graminis var. tritici strain R3-111a-1.</title>
        <authorList>
            <consortium name="The Broad Institute Genome Sequencing Platform"/>
            <person name="Ma L.-J."/>
            <person name="Dead R."/>
            <person name="Young S."/>
            <person name="Zeng Q."/>
            <person name="Koehrsen M."/>
            <person name="Alvarado L."/>
            <person name="Berlin A."/>
            <person name="Chapman S.B."/>
            <person name="Chen Z."/>
            <person name="Freedman E."/>
            <person name="Gellesch M."/>
            <person name="Goldberg J."/>
            <person name="Griggs A."/>
            <person name="Gujja S."/>
            <person name="Heilman E.R."/>
            <person name="Heiman D."/>
            <person name="Hepburn T."/>
            <person name="Howarth C."/>
            <person name="Jen D."/>
            <person name="Larson L."/>
            <person name="Mehta T."/>
            <person name="Neiman D."/>
            <person name="Pearson M."/>
            <person name="Roberts A."/>
            <person name="Saif S."/>
            <person name="Shea T."/>
            <person name="Shenoy N."/>
            <person name="Sisk P."/>
            <person name="Stolte C."/>
            <person name="Sykes S."/>
            <person name="Walk T."/>
            <person name="White J."/>
            <person name="Yandava C."/>
            <person name="Haas B."/>
            <person name="Nusbaum C."/>
            <person name="Birren B."/>
        </authorList>
    </citation>
    <scope>NUCLEOTIDE SEQUENCE [LARGE SCALE GENOMIC DNA]</scope>
    <source>
        <strain evidence="3">R3-111a-1</strain>
    </source>
</reference>
<reference evidence="1" key="2">
    <citation type="submission" date="2010-07" db="EMBL/GenBank/DDBJ databases">
        <authorList>
            <consortium name="The Broad Institute Genome Sequencing Platform"/>
            <consortium name="Broad Institute Genome Sequencing Center for Infectious Disease"/>
            <person name="Ma L.-J."/>
            <person name="Dead R."/>
            <person name="Young S."/>
            <person name="Zeng Q."/>
            <person name="Koehrsen M."/>
            <person name="Alvarado L."/>
            <person name="Berlin A."/>
            <person name="Chapman S.B."/>
            <person name="Chen Z."/>
            <person name="Freedman E."/>
            <person name="Gellesch M."/>
            <person name="Goldberg J."/>
            <person name="Griggs A."/>
            <person name="Gujja S."/>
            <person name="Heilman E.R."/>
            <person name="Heiman D."/>
            <person name="Hepburn T."/>
            <person name="Howarth C."/>
            <person name="Jen D."/>
            <person name="Larson L."/>
            <person name="Mehta T."/>
            <person name="Neiman D."/>
            <person name="Pearson M."/>
            <person name="Roberts A."/>
            <person name="Saif S."/>
            <person name="Shea T."/>
            <person name="Shenoy N."/>
            <person name="Sisk P."/>
            <person name="Stolte C."/>
            <person name="Sykes S."/>
            <person name="Walk T."/>
            <person name="White J."/>
            <person name="Yandava C."/>
            <person name="Haas B."/>
            <person name="Nusbaum C."/>
            <person name="Birren B."/>
        </authorList>
    </citation>
    <scope>NUCLEOTIDE SEQUENCE</scope>
    <source>
        <strain evidence="1">R3-111a-1</strain>
    </source>
</reference>
<name>J3NKD2_GAET3</name>
<dbReference type="EMBL" id="GL385395">
    <property type="protein sequence ID" value="EJT81736.1"/>
    <property type="molecule type" value="Genomic_DNA"/>
</dbReference>
<evidence type="ECO:0000313" key="1">
    <source>
        <dbReference type="EMBL" id="EJT81736.1"/>
    </source>
</evidence>
<reference evidence="2" key="4">
    <citation type="journal article" date="2015" name="G3 (Bethesda)">
        <title>Genome sequences of three phytopathogenic species of the Magnaporthaceae family of fungi.</title>
        <authorList>
            <person name="Okagaki L.H."/>
            <person name="Nunes C.C."/>
            <person name="Sailsbery J."/>
            <person name="Clay B."/>
            <person name="Brown D."/>
            <person name="John T."/>
            <person name="Oh Y."/>
            <person name="Young N."/>
            <person name="Fitzgerald M."/>
            <person name="Haas B.J."/>
            <person name="Zeng Q."/>
            <person name="Young S."/>
            <person name="Adiconis X."/>
            <person name="Fan L."/>
            <person name="Levin J.Z."/>
            <person name="Mitchell T.K."/>
            <person name="Okubara P.A."/>
            <person name="Farman M.L."/>
            <person name="Kohn L.M."/>
            <person name="Birren B."/>
            <person name="Ma L.-J."/>
            <person name="Dean R.A."/>
        </authorList>
    </citation>
    <scope>NUCLEOTIDE SEQUENCE</scope>
    <source>
        <strain evidence="2">R3-111a-1</strain>
    </source>
</reference>
<dbReference type="GeneID" id="20342169"/>
<dbReference type="RefSeq" id="XP_009217745.1">
    <property type="nucleotide sequence ID" value="XM_009219481.1"/>
</dbReference>
<gene>
    <name evidence="2" type="primary">20342169</name>
    <name evidence="1" type="ORF">GGTG_01711</name>
</gene>
<sequence length="126" mass="13473">MPFDARTPRLSTSCVAVTREPPRPCLSADLRRSAAAVRDSESAGEASVASASVACRRRRVRRGCCRGKNAAFTRSFKGQIKEQEHQQPGAATAIGSERMTAAGCKLLFHASPTTEGETCVAETQSF</sequence>
<reference evidence="1" key="3">
    <citation type="submission" date="2010-09" db="EMBL/GenBank/DDBJ databases">
        <title>Annotation of Gaeumannomyces graminis var. tritici R3-111a-1.</title>
        <authorList>
            <consortium name="The Broad Institute Genome Sequencing Platform"/>
            <person name="Ma L.-J."/>
            <person name="Dead R."/>
            <person name="Young S.K."/>
            <person name="Zeng Q."/>
            <person name="Gargeya S."/>
            <person name="Fitzgerald M."/>
            <person name="Haas B."/>
            <person name="Abouelleil A."/>
            <person name="Alvarado L."/>
            <person name="Arachchi H.M."/>
            <person name="Berlin A."/>
            <person name="Brown A."/>
            <person name="Chapman S.B."/>
            <person name="Chen Z."/>
            <person name="Dunbar C."/>
            <person name="Freedman E."/>
            <person name="Gearin G."/>
            <person name="Gellesch M."/>
            <person name="Goldberg J."/>
            <person name="Griggs A."/>
            <person name="Gujja S."/>
            <person name="Heiman D."/>
            <person name="Howarth C."/>
            <person name="Larson L."/>
            <person name="Lui A."/>
            <person name="MacDonald P.J.P."/>
            <person name="Mehta T."/>
            <person name="Montmayeur A."/>
            <person name="Murphy C."/>
            <person name="Neiman D."/>
            <person name="Pearson M."/>
            <person name="Priest M."/>
            <person name="Roberts A."/>
            <person name="Saif S."/>
            <person name="Shea T."/>
            <person name="Shenoy N."/>
            <person name="Sisk P."/>
            <person name="Stolte C."/>
            <person name="Sykes S."/>
            <person name="Yandava C."/>
            <person name="Wortman J."/>
            <person name="Nusbaum C."/>
            <person name="Birren B."/>
        </authorList>
    </citation>
    <scope>NUCLEOTIDE SEQUENCE</scope>
    <source>
        <strain evidence="1">R3-111a-1</strain>
    </source>
</reference>
<evidence type="ECO:0000313" key="3">
    <source>
        <dbReference type="Proteomes" id="UP000006039"/>
    </source>
</evidence>
<dbReference type="HOGENOM" id="CLU_1981720_0_0_1"/>
<dbReference type="Proteomes" id="UP000006039">
    <property type="component" value="Unassembled WGS sequence"/>
</dbReference>
<dbReference type="AlphaFoldDB" id="J3NKD2"/>
<dbReference type="EnsemblFungi" id="EJT81736">
    <property type="protein sequence ID" value="EJT81736"/>
    <property type="gene ID" value="GGTG_01711"/>
</dbReference>
<dbReference type="VEuPathDB" id="FungiDB:GGTG_01711"/>
<evidence type="ECO:0000313" key="2">
    <source>
        <dbReference type="EnsemblFungi" id="EJT81736"/>
    </source>
</evidence>
<keyword evidence="3" id="KW-1185">Reference proteome</keyword>
<organism evidence="1">
    <name type="scientific">Gaeumannomyces tritici (strain R3-111a-1)</name>
    <name type="common">Wheat and barley take-all root rot fungus</name>
    <name type="synonym">Gaeumannomyces graminis var. tritici</name>
    <dbReference type="NCBI Taxonomy" id="644352"/>
    <lineage>
        <taxon>Eukaryota</taxon>
        <taxon>Fungi</taxon>
        <taxon>Dikarya</taxon>
        <taxon>Ascomycota</taxon>
        <taxon>Pezizomycotina</taxon>
        <taxon>Sordariomycetes</taxon>
        <taxon>Sordariomycetidae</taxon>
        <taxon>Magnaporthales</taxon>
        <taxon>Magnaporthaceae</taxon>
        <taxon>Gaeumannomyces</taxon>
    </lineage>
</organism>
<proteinExistence type="predicted"/>
<protein>
    <submittedName>
        <fullName evidence="1 2">Uncharacterized protein</fullName>
    </submittedName>
</protein>
<reference evidence="2" key="5">
    <citation type="submission" date="2018-04" db="UniProtKB">
        <authorList>
            <consortium name="EnsemblFungi"/>
        </authorList>
    </citation>
    <scope>IDENTIFICATION</scope>
    <source>
        <strain evidence="2">R3-111a-1</strain>
    </source>
</reference>